<feature type="binding site" evidence="6">
    <location>
        <position position="101"/>
    </location>
    <ligand>
        <name>Zn(2+)</name>
        <dbReference type="ChEBI" id="CHEBI:29105"/>
    </ligand>
</feature>
<feature type="binding site" evidence="6">
    <location>
        <position position="48"/>
    </location>
    <ligand>
        <name>Zn(2+)</name>
        <dbReference type="ChEBI" id="CHEBI:29105"/>
    </ligand>
</feature>
<evidence type="ECO:0000313" key="8">
    <source>
        <dbReference type="Proteomes" id="UP000295063"/>
    </source>
</evidence>
<dbReference type="SMART" id="SM00947">
    <property type="entry name" value="Pro_CA"/>
    <property type="match status" value="1"/>
</dbReference>
<dbReference type="InterPro" id="IPR001765">
    <property type="entry name" value="Carbonic_anhydrase"/>
</dbReference>
<evidence type="ECO:0000256" key="5">
    <source>
        <dbReference type="ARBA" id="ARBA00048348"/>
    </source>
</evidence>
<feature type="binding site" evidence="6">
    <location>
        <position position="50"/>
    </location>
    <ligand>
        <name>Zn(2+)</name>
        <dbReference type="ChEBI" id="CHEBI:29105"/>
    </ligand>
</feature>
<comment type="cofactor">
    <cofactor evidence="6">
        <name>Zn(2+)</name>
        <dbReference type="ChEBI" id="CHEBI:29105"/>
    </cofactor>
    <text evidence="6">Binds 1 zinc ion per subunit.</text>
</comment>
<dbReference type="GO" id="GO:0015976">
    <property type="term" value="P:carbon utilization"/>
    <property type="evidence" value="ECO:0007669"/>
    <property type="project" value="InterPro"/>
</dbReference>
<evidence type="ECO:0000256" key="1">
    <source>
        <dbReference type="ARBA" id="ARBA00006217"/>
    </source>
</evidence>
<dbReference type="AlphaFoldDB" id="A0A4R1PWG6"/>
<keyword evidence="8" id="KW-1185">Reference proteome</keyword>
<organism evidence="7 8">
    <name type="scientific">Anaerospora hongkongensis</name>
    <dbReference type="NCBI Taxonomy" id="244830"/>
    <lineage>
        <taxon>Bacteria</taxon>
        <taxon>Bacillati</taxon>
        <taxon>Bacillota</taxon>
        <taxon>Negativicutes</taxon>
        <taxon>Selenomonadales</taxon>
        <taxon>Sporomusaceae</taxon>
        <taxon>Anaerospora</taxon>
    </lineage>
</organism>
<dbReference type="InterPro" id="IPR036874">
    <property type="entry name" value="Carbonic_anhydrase_sf"/>
</dbReference>
<evidence type="ECO:0000256" key="2">
    <source>
        <dbReference type="ARBA" id="ARBA00012925"/>
    </source>
</evidence>
<dbReference type="PANTHER" id="PTHR11002:SF79">
    <property type="entry name" value="CARBONIC ANHYDRASE 2"/>
    <property type="match status" value="1"/>
</dbReference>
<dbReference type="InterPro" id="IPR015892">
    <property type="entry name" value="Carbonic_anhydrase_CS"/>
</dbReference>
<accession>A0A4R1PWG6</accession>
<reference evidence="7 8" key="1">
    <citation type="submission" date="2019-03" db="EMBL/GenBank/DDBJ databases">
        <title>Genomic Encyclopedia of Type Strains, Phase IV (KMG-IV): sequencing the most valuable type-strain genomes for metagenomic binning, comparative biology and taxonomic classification.</title>
        <authorList>
            <person name="Goeker M."/>
        </authorList>
    </citation>
    <scope>NUCLEOTIDE SEQUENCE [LARGE SCALE GENOMIC DNA]</scope>
    <source>
        <strain evidence="7 8">DSM 15969</strain>
    </source>
</reference>
<dbReference type="PANTHER" id="PTHR11002">
    <property type="entry name" value="CARBONIC ANHYDRASE"/>
    <property type="match status" value="1"/>
</dbReference>
<protein>
    <recommendedName>
        <fullName evidence="2">carbonic anhydrase</fullName>
        <ecNumber evidence="2">4.2.1.1</ecNumber>
    </recommendedName>
</protein>
<dbReference type="CDD" id="cd03378">
    <property type="entry name" value="beta_CA_cladeC"/>
    <property type="match status" value="1"/>
</dbReference>
<dbReference type="EMBL" id="SLUI01000007">
    <property type="protein sequence ID" value="TCL36744.1"/>
    <property type="molecule type" value="Genomic_DNA"/>
</dbReference>
<dbReference type="Pfam" id="PF00484">
    <property type="entry name" value="Pro_CA"/>
    <property type="match status" value="1"/>
</dbReference>
<keyword evidence="3 6" id="KW-0862">Zinc</keyword>
<dbReference type="GO" id="GO:0004089">
    <property type="term" value="F:carbonate dehydratase activity"/>
    <property type="evidence" value="ECO:0007669"/>
    <property type="project" value="UniProtKB-EC"/>
</dbReference>
<keyword evidence="4" id="KW-0456">Lyase</keyword>
<dbReference type="RefSeq" id="WP_165898876.1">
    <property type="nucleotide sequence ID" value="NZ_SLUI01000007.1"/>
</dbReference>
<proteinExistence type="inferred from homology"/>
<dbReference type="Gene3D" id="3.40.1050.10">
    <property type="entry name" value="Carbonic anhydrase"/>
    <property type="match status" value="1"/>
</dbReference>
<comment type="similarity">
    <text evidence="1">Belongs to the beta-class carbonic anhydrase family.</text>
</comment>
<comment type="catalytic activity">
    <reaction evidence="5">
        <text>hydrogencarbonate + H(+) = CO2 + H2O</text>
        <dbReference type="Rhea" id="RHEA:10748"/>
        <dbReference type="ChEBI" id="CHEBI:15377"/>
        <dbReference type="ChEBI" id="CHEBI:15378"/>
        <dbReference type="ChEBI" id="CHEBI:16526"/>
        <dbReference type="ChEBI" id="CHEBI:17544"/>
        <dbReference type="EC" id="4.2.1.1"/>
    </reaction>
</comment>
<evidence type="ECO:0000256" key="3">
    <source>
        <dbReference type="ARBA" id="ARBA00022833"/>
    </source>
</evidence>
<dbReference type="GO" id="GO:0008270">
    <property type="term" value="F:zinc ion binding"/>
    <property type="evidence" value="ECO:0007669"/>
    <property type="project" value="InterPro"/>
</dbReference>
<dbReference type="EC" id="4.2.1.1" evidence="2"/>
<evidence type="ECO:0000256" key="6">
    <source>
        <dbReference type="PIRSR" id="PIRSR601765-1"/>
    </source>
</evidence>
<keyword evidence="6" id="KW-0479">Metal-binding</keyword>
<dbReference type="Proteomes" id="UP000295063">
    <property type="component" value="Unassembled WGS sequence"/>
</dbReference>
<feature type="binding site" evidence="6">
    <location>
        <position position="104"/>
    </location>
    <ligand>
        <name>Zn(2+)</name>
        <dbReference type="ChEBI" id="CHEBI:29105"/>
    </ligand>
</feature>
<evidence type="ECO:0000256" key="4">
    <source>
        <dbReference type="ARBA" id="ARBA00023239"/>
    </source>
</evidence>
<dbReference type="SUPFAM" id="SSF53056">
    <property type="entry name" value="beta-carbonic anhydrase, cab"/>
    <property type="match status" value="1"/>
</dbReference>
<comment type="caution">
    <text evidence="7">The sequence shown here is derived from an EMBL/GenBank/DDBJ whole genome shotgun (WGS) entry which is preliminary data.</text>
</comment>
<gene>
    <name evidence="7" type="ORF">EV210_1076</name>
</gene>
<dbReference type="PROSITE" id="PS00704">
    <property type="entry name" value="PROK_CO2_ANHYDRASE_1"/>
    <property type="match status" value="1"/>
</dbReference>
<evidence type="ECO:0000313" key="7">
    <source>
        <dbReference type="EMBL" id="TCL36744.1"/>
    </source>
</evidence>
<sequence>MHAYQALSELMHGNRRYVTERYAYGDTGADRRRELTRGHFPFAAIMSCSDSRVPPEIIFDQGLGDIFVVRTAGQVVDSIALGSLEYAVKYLGVRLVAVLGHQDCGAVEAAVAGYPQPGQIQEVIDAIQPAVRAARTQCGNLLTNAIVNNVYLSINRLTTSPLLQQAISTGRLKIIGAMYCMKSGKVLFF</sequence>
<name>A0A4R1PWG6_9FIRM</name>